<dbReference type="EMBL" id="CP049772">
    <property type="protein sequence ID" value="UNL82635.1"/>
    <property type="molecule type" value="Genomic_DNA"/>
</dbReference>
<evidence type="ECO:0000313" key="3">
    <source>
        <dbReference type="EMBL" id="UNL82635.1"/>
    </source>
</evidence>
<dbReference type="Proteomes" id="UP000829452">
    <property type="component" value="Chromosome"/>
</dbReference>
<accession>A0A9Q8VJ50</accession>
<organism evidence="3 4">
    <name type="scientific">Bifidobacterium longum subsp. longum</name>
    <dbReference type="NCBI Taxonomy" id="1679"/>
    <lineage>
        <taxon>Bacteria</taxon>
        <taxon>Bacillati</taxon>
        <taxon>Actinomycetota</taxon>
        <taxon>Actinomycetes</taxon>
        <taxon>Bifidobacteriales</taxon>
        <taxon>Bifidobacteriaceae</taxon>
        <taxon>Bifidobacterium</taxon>
    </lineage>
</organism>
<feature type="domain" description="GmrSD restriction endonucleases N-terminal" evidence="1">
    <location>
        <begin position="4"/>
        <end position="197"/>
    </location>
</feature>
<dbReference type="Pfam" id="PF03235">
    <property type="entry name" value="GmrSD_N"/>
    <property type="match status" value="1"/>
</dbReference>
<feature type="domain" description="GmrSD restriction endonucleases C-terminal" evidence="2">
    <location>
        <begin position="399"/>
        <end position="581"/>
    </location>
</feature>
<evidence type="ECO:0000259" key="1">
    <source>
        <dbReference type="Pfam" id="PF03235"/>
    </source>
</evidence>
<gene>
    <name evidence="3" type="ORF">G8B11_10485</name>
</gene>
<dbReference type="RefSeq" id="WP_242075829.1">
    <property type="nucleotide sequence ID" value="NZ_CP049770.1"/>
</dbReference>
<dbReference type="AlphaFoldDB" id="A0A9Q8VJ50"/>
<protein>
    <submittedName>
        <fullName evidence="3">DUF262 domain-containing protein</fullName>
    </submittedName>
</protein>
<evidence type="ECO:0000313" key="4">
    <source>
        <dbReference type="Proteomes" id="UP000829452"/>
    </source>
</evidence>
<name>A0A9Q8VJ50_BIFLL</name>
<dbReference type="PANTHER" id="PTHR35149:SF1">
    <property type="entry name" value="DUF5655 DOMAIN-CONTAINING PROTEIN"/>
    <property type="match status" value="1"/>
</dbReference>
<dbReference type="PANTHER" id="PTHR35149">
    <property type="entry name" value="SLL5132 PROTEIN"/>
    <property type="match status" value="1"/>
</dbReference>
<dbReference type="InterPro" id="IPR004919">
    <property type="entry name" value="GmrSD_N"/>
</dbReference>
<evidence type="ECO:0000259" key="2">
    <source>
        <dbReference type="Pfam" id="PF07510"/>
    </source>
</evidence>
<reference evidence="3" key="1">
    <citation type="submission" date="2020-02" db="EMBL/GenBank/DDBJ databases">
        <title>The Isolation and identification of Lactobacillus and Bifidobacterium species from dairy as potential probiotics for calf scour mitigation.</title>
        <authorList>
            <person name="Dhadda K."/>
            <person name="Guan L."/>
            <person name="Chen Y."/>
            <person name="Malmuthuge N."/>
        </authorList>
    </citation>
    <scope>NUCLEOTIDE SEQUENCE</scope>
    <source>
        <strain evidence="3">B1</strain>
    </source>
</reference>
<sequence length="611" mass="69907">MNEEKGYYIGNLLVTANEDNQDADIDIYDVIDGQQRLTTLSLFLLAIWEQAQEWCDNGFDSSNTPKDIKNLGQLQGDIRRRLLINEELNNPRLQLLDDDDVIYGQLLHVLNEDGQPVKAPRNRTFTRKYEYIRGLFRDGEDSTIPTVNKLREFYDKLINITLLQIEVGNLSDAFTVFSSLNSTGLPLTLVDLLKGRFIELAQRVAEESKDSVLKKWATFTDIFTSNNSDADITTTTQFLLNNYDAFENESTSSTTKGKSLKQYRDIIQQKYRSNVDYLQEIIDHAQIFAQLLQIQSHPSVNVNQRLSSLRRLESTQAYPLMLFLLTKCDELKLDDDCITRVLDALISFYVRRNITLVPKASNIRARMLKLVQDIRGSSDLRGDELVDRVIKELKELSVSDEQFATAITSDGMYDKNAKTTRFVLIEVERYLNRTTNTSLFDKGHPDNLDDYKANSSTPLWSIEHILPEGPLTDYWRAMIAPDDPDNAEDILEQYKHLIGNLTLTPYNSNLGQRPFADEDHPYTGENPYQYSKRDYADHGHFVGLRQGLAINAHIADTEQGESIETKTDWTPADIQRRTEWFKDQILTVFKFPALSMTGKQGTITSSAEASR</sequence>
<dbReference type="InterPro" id="IPR011089">
    <property type="entry name" value="GmrSD_C"/>
</dbReference>
<dbReference type="Pfam" id="PF07510">
    <property type="entry name" value="GmrSD_C"/>
    <property type="match status" value="1"/>
</dbReference>
<proteinExistence type="predicted"/>